<protein>
    <submittedName>
        <fullName evidence="1">Uncharacterized protein</fullName>
    </submittedName>
</protein>
<gene>
    <name evidence="1" type="ORF">FOB19_06760</name>
</gene>
<name>A0A6N1MUR3_ACILW</name>
<sequence>MSKMIDIKVKDQFSQVTEAKAMLRSFAEHNTHHAAELVKKIEHIVVDGETILPSIELLFESQQSSNIYRVVE</sequence>
<dbReference type="RefSeq" id="WP_174894325.1">
    <property type="nucleotide sequence ID" value="NZ_CP054803.1"/>
</dbReference>
<evidence type="ECO:0000313" key="1">
    <source>
        <dbReference type="EMBL" id="QKU21130.1"/>
    </source>
</evidence>
<organism evidence="1 2">
    <name type="scientific">Acinetobacter lwoffii</name>
    <dbReference type="NCBI Taxonomy" id="28090"/>
    <lineage>
        <taxon>Bacteria</taxon>
        <taxon>Pseudomonadati</taxon>
        <taxon>Pseudomonadota</taxon>
        <taxon>Gammaproteobacteria</taxon>
        <taxon>Moraxellales</taxon>
        <taxon>Moraxellaceae</taxon>
        <taxon>Acinetobacter</taxon>
    </lineage>
</organism>
<reference evidence="1 2" key="1">
    <citation type="submission" date="2019-11" db="EMBL/GenBank/DDBJ databases">
        <title>FDA dAtabase for Regulatory Grade micrObial Sequences (FDA-ARGOS): Supporting development and validation of Infectious Disease Dx tests.</title>
        <authorList>
            <person name="Patel R."/>
            <person name="Rucinski S."/>
            <person name="Tallon L."/>
            <person name="Sadzewicz L."/>
            <person name="Vavikolanu K."/>
            <person name="Mehta A."/>
            <person name="Aluvathingal J."/>
            <person name="Nadendla S."/>
            <person name="Nandy P."/>
            <person name="Geyer C."/>
            <person name="Yan Y."/>
            <person name="Sichtig H."/>
        </authorList>
    </citation>
    <scope>NUCLEOTIDE SEQUENCE [LARGE SCALE GENOMIC DNA]</scope>
    <source>
        <strain evidence="1 2">FDAARGOS_557</strain>
    </source>
</reference>
<proteinExistence type="predicted"/>
<dbReference type="Proteomes" id="UP000509126">
    <property type="component" value="Chromosome"/>
</dbReference>
<evidence type="ECO:0000313" key="2">
    <source>
        <dbReference type="Proteomes" id="UP000509126"/>
    </source>
</evidence>
<accession>A0A6N1MUR3</accession>
<dbReference type="EMBL" id="CP054803">
    <property type="protein sequence ID" value="QKU21130.1"/>
    <property type="molecule type" value="Genomic_DNA"/>
</dbReference>
<dbReference type="AlphaFoldDB" id="A0A6N1MUR3"/>